<evidence type="ECO:0000256" key="3">
    <source>
        <dbReference type="ARBA" id="ARBA00008838"/>
    </source>
</evidence>
<evidence type="ECO:0000313" key="8">
    <source>
        <dbReference type="EMBL" id="KAF4725724.1"/>
    </source>
</evidence>
<dbReference type="AlphaFoldDB" id="A0A7J6RYE2"/>
<dbReference type="InterPro" id="IPR011687">
    <property type="entry name" value="Nop53/GLTSCR2"/>
</dbReference>
<organism evidence="8 9">
    <name type="scientific">Perkinsus olseni</name>
    <name type="common">Perkinsus atlanticus</name>
    <dbReference type="NCBI Taxonomy" id="32597"/>
    <lineage>
        <taxon>Eukaryota</taxon>
        <taxon>Sar</taxon>
        <taxon>Alveolata</taxon>
        <taxon>Perkinsozoa</taxon>
        <taxon>Perkinsea</taxon>
        <taxon>Perkinsida</taxon>
        <taxon>Perkinsidae</taxon>
        <taxon>Perkinsus</taxon>
    </lineage>
</organism>
<evidence type="ECO:0000256" key="1">
    <source>
        <dbReference type="ARBA" id="ARBA00004604"/>
    </source>
</evidence>
<dbReference type="Proteomes" id="UP000574390">
    <property type="component" value="Unassembled WGS sequence"/>
</dbReference>
<evidence type="ECO:0000256" key="4">
    <source>
        <dbReference type="ARBA" id="ARBA00018339"/>
    </source>
</evidence>
<accession>A0A7J6RYE2</accession>
<protein>
    <recommendedName>
        <fullName evidence="4">Ribosome biogenesis protein NOP53</fullName>
    </recommendedName>
</protein>
<evidence type="ECO:0000256" key="5">
    <source>
        <dbReference type="ARBA" id="ARBA00022517"/>
    </source>
</evidence>
<evidence type="ECO:0000313" key="9">
    <source>
        <dbReference type="Proteomes" id="UP000574390"/>
    </source>
</evidence>
<comment type="similarity">
    <text evidence="3">Belongs to the NOP53 family.</text>
</comment>
<feature type="region of interest" description="Disordered" evidence="7">
    <location>
        <begin position="162"/>
        <end position="242"/>
    </location>
</feature>
<dbReference type="PANTHER" id="PTHR14211">
    <property type="entry name" value="GLIOMA SUPPRESSOR CANDIDATE REGION GENE 2"/>
    <property type="match status" value="1"/>
</dbReference>
<dbReference type="GO" id="GO:0008097">
    <property type="term" value="F:5S rRNA binding"/>
    <property type="evidence" value="ECO:0007669"/>
    <property type="project" value="TreeGrafter"/>
</dbReference>
<reference evidence="8 9" key="1">
    <citation type="submission" date="2020-04" db="EMBL/GenBank/DDBJ databases">
        <title>Perkinsus olseni comparative genomics.</title>
        <authorList>
            <person name="Bogema D.R."/>
        </authorList>
    </citation>
    <scope>NUCLEOTIDE SEQUENCE [LARGE SCALE GENOMIC DNA]</scope>
    <source>
        <strain evidence="8">ATCC PRA-205</strain>
    </source>
</reference>
<name>A0A7J6RYE2_PEROL</name>
<proteinExistence type="inferred from homology"/>
<dbReference type="EMBL" id="JABANM010018677">
    <property type="protein sequence ID" value="KAF4725724.1"/>
    <property type="molecule type" value="Genomic_DNA"/>
</dbReference>
<feature type="non-terminal residue" evidence="8">
    <location>
        <position position="461"/>
    </location>
</feature>
<feature type="region of interest" description="Disordered" evidence="7">
    <location>
        <begin position="302"/>
        <end position="337"/>
    </location>
</feature>
<evidence type="ECO:0000256" key="7">
    <source>
        <dbReference type="SAM" id="MobiDB-lite"/>
    </source>
</evidence>
<comment type="subcellular location">
    <subcellularLocation>
        <location evidence="1">Nucleus</location>
        <location evidence="1">Nucleolus</location>
    </subcellularLocation>
    <subcellularLocation>
        <location evidence="2">Nucleus</location>
        <location evidence="2">Nucleoplasm</location>
    </subcellularLocation>
</comment>
<keyword evidence="5" id="KW-0690">Ribosome biogenesis</keyword>
<evidence type="ECO:0000256" key="2">
    <source>
        <dbReference type="ARBA" id="ARBA00004642"/>
    </source>
</evidence>
<dbReference type="GO" id="GO:0000027">
    <property type="term" value="P:ribosomal large subunit assembly"/>
    <property type="evidence" value="ECO:0007669"/>
    <property type="project" value="TreeGrafter"/>
</dbReference>
<evidence type="ECO:0000256" key="6">
    <source>
        <dbReference type="ARBA" id="ARBA00023242"/>
    </source>
</evidence>
<dbReference type="PANTHER" id="PTHR14211:SF7">
    <property type="entry name" value="RIBOSOME BIOGENESIS PROTEIN NOP53"/>
    <property type="match status" value="1"/>
</dbReference>
<dbReference type="GO" id="GO:0005654">
    <property type="term" value="C:nucleoplasm"/>
    <property type="evidence" value="ECO:0007669"/>
    <property type="project" value="UniProtKB-SubCell"/>
</dbReference>
<keyword evidence="6" id="KW-0539">Nucleus</keyword>
<gene>
    <name evidence="8" type="ORF">FOZ62_002213</name>
</gene>
<sequence>MVKRVRKTGRKIDVSAELQAVEEAADAKQMMEKSADELFMVDTQGSYKGVPKALRYIVKNSTKEGKTSTVPSEARLLERKMKSVQQKKSKSKLNPNQQKLADLWADEAEEKAEVINNGPAQRGHRVPKSIRNAANLAPAVTIAMPGQSVNPDEDDAKELLFTAAAVQQEQEQRGRRTPMWDETEEGPLVTTPKSVKAGAEESPEAAEDKEGAAGQPERKTRKQKNKEARHQALMLEHQRRKEARMRQHLKQHPNADSKKMKAEAEKLRVRREYINKLKAASLANEAKGIRTRRLKTGRHVFMERGPELGGQSQDSLRRDPQVASAEGSKNSSPDHNELNAFRIDVSHQEMSMIMLELEKFCATCPEDTWIPLDDGIQWLCTSLGYEDKDEFEDAIKGSFKDFLSKLPQFEMKEQDGKWYFKPIAMKEDLDKSTWGRPQRMTLHITERKQLWTIFLKSSHAQ</sequence>
<dbReference type="GO" id="GO:0006364">
    <property type="term" value="P:rRNA processing"/>
    <property type="evidence" value="ECO:0007669"/>
    <property type="project" value="TreeGrafter"/>
</dbReference>
<comment type="caution">
    <text evidence="8">The sequence shown here is derived from an EMBL/GenBank/DDBJ whole genome shotgun (WGS) entry which is preliminary data.</text>
</comment>
<dbReference type="Pfam" id="PF07767">
    <property type="entry name" value="Nop53"/>
    <property type="match status" value="1"/>
</dbReference>
<dbReference type="GO" id="GO:0005730">
    <property type="term" value="C:nucleolus"/>
    <property type="evidence" value="ECO:0007669"/>
    <property type="project" value="UniProtKB-SubCell"/>
</dbReference>